<dbReference type="InterPro" id="IPR039425">
    <property type="entry name" value="RNA_pol_sigma-70-like"/>
</dbReference>
<dbReference type="SUPFAM" id="SSF88946">
    <property type="entry name" value="Sigma2 domain of RNA polymerase sigma factors"/>
    <property type="match status" value="1"/>
</dbReference>
<dbReference type="GO" id="GO:0016987">
    <property type="term" value="F:sigma factor activity"/>
    <property type="evidence" value="ECO:0007669"/>
    <property type="project" value="UniProtKB-KW"/>
</dbReference>
<dbReference type="PANTHER" id="PTHR43133">
    <property type="entry name" value="RNA POLYMERASE ECF-TYPE SIGMA FACTO"/>
    <property type="match status" value="1"/>
</dbReference>
<dbReference type="PANTHER" id="PTHR43133:SF25">
    <property type="entry name" value="RNA POLYMERASE SIGMA FACTOR RFAY-RELATED"/>
    <property type="match status" value="1"/>
</dbReference>
<dbReference type="Gene3D" id="1.10.10.10">
    <property type="entry name" value="Winged helix-like DNA-binding domain superfamily/Winged helix DNA-binding domain"/>
    <property type="match status" value="1"/>
</dbReference>
<comment type="similarity">
    <text evidence="1 6">Belongs to the sigma-70 factor family. ECF subfamily.</text>
</comment>
<evidence type="ECO:0000256" key="3">
    <source>
        <dbReference type="ARBA" id="ARBA00023082"/>
    </source>
</evidence>
<reference evidence="10 11" key="1">
    <citation type="submission" date="2018-06" db="EMBL/GenBank/DDBJ databases">
        <authorList>
            <consortium name="Pathogen Informatics"/>
            <person name="Doyle S."/>
        </authorList>
    </citation>
    <scope>NUCLEOTIDE SEQUENCE [LARGE SCALE GENOMIC DNA]</scope>
    <source>
        <strain evidence="10 11">NCTC11165</strain>
    </source>
</reference>
<dbReference type="PROSITE" id="PS01063">
    <property type="entry name" value="SIGMA70_ECF"/>
    <property type="match status" value="1"/>
</dbReference>
<evidence type="ECO:0000256" key="6">
    <source>
        <dbReference type="RuleBase" id="RU000716"/>
    </source>
</evidence>
<dbReference type="Gene3D" id="1.10.1740.10">
    <property type="match status" value="1"/>
</dbReference>
<dbReference type="SUPFAM" id="SSF88659">
    <property type="entry name" value="Sigma3 and sigma4 domains of RNA polymerase sigma factors"/>
    <property type="match status" value="1"/>
</dbReference>
<dbReference type="EMBL" id="UAQM01000051">
    <property type="protein sequence ID" value="SPU47019.1"/>
    <property type="molecule type" value="Genomic_DNA"/>
</dbReference>
<evidence type="ECO:0000256" key="5">
    <source>
        <dbReference type="ARBA" id="ARBA00023163"/>
    </source>
</evidence>
<feature type="domain" description="RNA polymerase sigma-70 region 2" evidence="8">
    <location>
        <begin position="43"/>
        <end position="104"/>
    </location>
</feature>
<name>A0A2X1ASJ1_BREDI</name>
<evidence type="ECO:0000313" key="10">
    <source>
        <dbReference type="EMBL" id="SPU47019.1"/>
    </source>
</evidence>
<dbReference type="GO" id="GO:0003677">
    <property type="term" value="F:DNA binding"/>
    <property type="evidence" value="ECO:0007669"/>
    <property type="project" value="UniProtKB-KW"/>
</dbReference>
<proteinExistence type="inferred from homology"/>
<dbReference type="Pfam" id="PF04542">
    <property type="entry name" value="Sigma70_r2"/>
    <property type="match status" value="1"/>
</dbReference>
<dbReference type="InterPro" id="IPR013249">
    <property type="entry name" value="RNA_pol_sigma70_r4_t2"/>
</dbReference>
<keyword evidence="3 6" id="KW-0731">Sigma factor</keyword>
<dbReference type="RefSeq" id="WP_232464008.1">
    <property type="nucleotide sequence ID" value="NZ_CP021995.1"/>
</dbReference>
<dbReference type="InterPro" id="IPR036388">
    <property type="entry name" value="WH-like_DNA-bd_sf"/>
</dbReference>
<feature type="region of interest" description="Disordered" evidence="7">
    <location>
        <begin position="1"/>
        <end position="28"/>
    </location>
</feature>
<dbReference type="InterPro" id="IPR007627">
    <property type="entry name" value="RNA_pol_sigma70_r2"/>
</dbReference>
<evidence type="ECO:0000256" key="1">
    <source>
        <dbReference type="ARBA" id="ARBA00010641"/>
    </source>
</evidence>
<keyword evidence="2 6" id="KW-0805">Transcription regulation</keyword>
<evidence type="ECO:0000259" key="9">
    <source>
        <dbReference type="Pfam" id="PF08281"/>
    </source>
</evidence>
<sequence length="203" mass="22295">MPQLRMPEGPNAIEPPPSSPPIDRAPDLADPANWRAMLACQIPALRAFGFSLARNRADADDLVQETLVKAWAHRARFETGTNLRAWLFTILRNSWYTGAARRRREVADEEGRHAASLTSEANQEWTAELTALQQALNTLPPEHREAIIMVGAAGLSYQEAADIAGCAVGTVKSRVNRARRRLALLLAHELPLDGAENNEGDDS</sequence>
<accession>A0A2X1ASJ1</accession>
<dbReference type="InterPro" id="IPR000838">
    <property type="entry name" value="RNA_pol_sigma70_ECF_CS"/>
</dbReference>
<evidence type="ECO:0000256" key="7">
    <source>
        <dbReference type="SAM" id="MobiDB-lite"/>
    </source>
</evidence>
<gene>
    <name evidence="10" type="primary">sigM_2</name>
    <name evidence="10" type="ORF">NCTC11165_03376</name>
</gene>
<dbReference type="Proteomes" id="UP000250358">
    <property type="component" value="Unassembled WGS sequence"/>
</dbReference>
<dbReference type="NCBIfam" id="TIGR02937">
    <property type="entry name" value="sigma70-ECF"/>
    <property type="match status" value="1"/>
</dbReference>
<evidence type="ECO:0000259" key="8">
    <source>
        <dbReference type="Pfam" id="PF04542"/>
    </source>
</evidence>
<dbReference type="GO" id="GO:0006352">
    <property type="term" value="P:DNA-templated transcription initiation"/>
    <property type="evidence" value="ECO:0007669"/>
    <property type="project" value="InterPro"/>
</dbReference>
<evidence type="ECO:0000256" key="2">
    <source>
        <dbReference type="ARBA" id="ARBA00023015"/>
    </source>
</evidence>
<dbReference type="Pfam" id="PF08281">
    <property type="entry name" value="Sigma70_r4_2"/>
    <property type="match status" value="1"/>
</dbReference>
<keyword evidence="5 6" id="KW-0804">Transcription</keyword>
<dbReference type="AlphaFoldDB" id="A0A2X1ASJ1"/>
<keyword evidence="4 6" id="KW-0238">DNA-binding</keyword>
<feature type="domain" description="RNA polymerase sigma factor 70 region 4 type 2" evidence="9">
    <location>
        <begin position="131"/>
        <end position="182"/>
    </location>
</feature>
<dbReference type="InterPro" id="IPR013324">
    <property type="entry name" value="RNA_pol_sigma_r3/r4-like"/>
</dbReference>
<protein>
    <recommendedName>
        <fullName evidence="6">RNA polymerase sigma factor</fullName>
    </recommendedName>
</protein>
<organism evidence="10 11">
    <name type="scientific">Brevundimonas diminuta</name>
    <name type="common">Pseudomonas diminuta</name>
    <dbReference type="NCBI Taxonomy" id="293"/>
    <lineage>
        <taxon>Bacteria</taxon>
        <taxon>Pseudomonadati</taxon>
        <taxon>Pseudomonadota</taxon>
        <taxon>Alphaproteobacteria</taxon>
        <taxon>Caulobacterales</taxon>
        <taxon>Caulobacteraceae</taxon>
        <taxon>Brevundimonas</taxon>
    </lineage>
</organism>
<dbReference type="InterPro" id="IPR013325">
    <property type="entry name" value="RNA_pol_sigma_r2"/>
</dbReference>
<evidence type="ECO:0000256" key="4">
    <source>
        <dbReference type="ARBA" id="ARBA00023125"/>
    </source>
</evidence>
<evidence type="ECO:0000313" key="11">
    <source>
        <dbReference type="Proteomes" id="UP000250358"/>
    </source>
</evidence>
<dbReference type="CDD" id="cd06171">
    <property type="entry name" value="Sigma70_r4"/>
    <property type="match status" value="1"/>
</dbReference>
<dbReference type="InterPro" id="IPR014284">
    <property type="entry name" value="RNA_pol_sigma-70_dom"/>
</dbReference>